<feature type="transmembrane region" description="Helical" evidence="1">
    <location>
        <begin position="24"/>
        <end position="45"/>
    </location>
</feature>
<keyword evidence="1" id="KW-0472">Membrane</keyword>
<accession>A0A2M8LHH2</accession>
<reference evidence="3" key="1">
    <citation type="submission" date="2017-09" db="EMBL/GenBank/DDBJ databases">
        <title>Depth-based differentiation of microbial function through sediment-hosted aquifers and enrichment of novel symbionts in the deep terrestrial subsurface.</title>
        <authorList>
            <person name="Probst A.J."/>
            <person name="Ladd B."/>
            <person name="Jarett J.K."/>
            <person name="Geller-Mcgrath D.E."/>
            <person name="Sieber C.M.K."/>
            <person name="Emerson J.B."/>
            <person name="Anantharaman K."/>
            <person name="Thomas B.C."/>
            <person name="Malmstrom R."/>
            <person name="Stieglmeier M."/>
            <person name="Klingl A."/>
            <person name="Woyke T."/>
            <person name="Ryan C.M."/>
            <person name="Banfield J.F."/>
        </authorList>
    </citation>
    <scope>NUCLEOTIDE SEQUENCE [LARGE SCALE GENOMIC DNA]</scope>
</reference>
<dbReference type="EMBL" id="PFEU01000008">
    <property type="protein sequence ID" value="PJE76887.1"/>
    <property type="molecule type" value="Genomic_DNA"/>
</dbReference>
<evidence type="ECO:0000313" key="2">
    <source>
        <dbReference type="EMBL" id="PJE76887.1"/>
    </source>
</evidence>
<name>A0A2M8LHH2_9BACT</name>
<evidence type="ECO:0000256" key="1">
    <source>
        <dbReference type="SAM" id="Phobius"/>
    </source>
</evidence>
<dbReference type="Proteomes" id="UP000231436">
    <property type="component" value="Unassembled WGS sequence"/>
</dbReference>
<keyword evidence="1" id="KW-1133">Transmembrane helix</keyword>
<dbReference type="AlphaFoldDB" id="A0A2M8LHH2"/>
<proteinExistence type="predicted"/>
<evidence type="ECO:0000313" key="3">
    <source>
        <dbReference type="Proteomes" id="UP000231436"/>
    </source>
</evidence>
<gene>
    <name evidence="2" type="ORF">COV05_01680</name>
</gene>
<comment type="caution">
    <text evidence="2">The sequence shown here is derived from an EMBL/GenBank/DDBJ whole genome shotgun (WGS) entry which is preliminary data.</text>
</comment>
<keyword evidence="1" id="KW-0812">Transmembrane</keyword>
<sequence>MAIESKMSRGPIGRPQQENGKRRFGAWTWITILLFIALLGGAWYYTQENKGSMDGSAGVSDVSVSSNSDDYQAVFLDNGQVYFGKLEKTRKDFYILRDVFYLQSGVAVDQETNLSLTKLGSEAHGPEDQMEINVSHILFFENMTENSKVLQAIQQYKSNQ</sequence>
<organism evidence="2 3">
    <name type="scientific">Candidatus Uhrbacteria bacterium CG10_big_fil_rev_8_21_14_0_10_48_16</name>
    <dbReference type="NCBI Taxonomy" id="1975038"/>
    <lineage>
        <taxon>Bacteria</taxon>
        <taxon>Candidatus Uhriibacteriota</taxon>
    </lineage>
</organism>
<protein>
    <submittedName>
        <fullName evidence="2">Uncharacterized protein</fullName>
    </submittedName>
</protein>